<dbReference type="EMBL" id="CP001655">
    <property type="protein sequence ID" value="ACT06731.1"/>
    <property type="molecule type" value="Genomic_DNA"/>
</dbReference>
<evidence type="ECO:0000313" key="1">
    <source>
        <dbReference type="EMBL" id="ACT06731.1"/>
    </source>
</evidence>
<reference evidence="1 2" key="1">
    <citation type="submission" date="2009-06" db="EMBL/GenBank/DDBJ databases">
        <title>Complete sequence of Dickeya zeae Ech1591.</title>
        <authorList>
            <consortium name="US DOE Joint Genome Institute"/>
            <person name="Lucas S."/>
            <person name="Copeland A."/>
            <person name="Lapidus A."/>
            <person name="Glavina del Rio T."/>
            <person name="Tice H."/>
            <person name="Bruce D."/>
            <person name="Goodwin L."/>
            <person name="Pitluck S."/>
            <person name="Chertkov O."/>
            <person name="Brettin T."/>
            <person name="Detter J.C."/>
            <person name="Han C."/>
            <person name="Larimer F."/>
            <person name="Land M."/>
            <person name="Hauser L."/>
            <person name="Kyrpides N."/>
            <person name="Ovchinnikova G."/>
            <person name="Balakrishnan V."/>
            <person name="Glasner J."/>
            <person name="Perna N.T."/>
        </authorList>
    </citation>
    <scope>NUCLEOTIDE SEQUENCE [LARGE SCALE GENOMIC DNA]</scope>
    <source>
        <strain evidence="1 2">Ech1591</strain>
    </source>
</reference>
<sequence length="50" mass="5706">MAVYPSYLTLQVYWLSYLAHQWASPYGPLSAARKSAYADLRLLTNSRVVL</sequence>
<protein>
    <submittedName>
        <fullName evidence="1">Uncharacterized protein</fullName>
    </submittedName>
</protein>
<dbReference type="Proteomes" id="UP000002735">
    <property type="component" value="Chromosome"/>
</dbReference>
<gene>
    <name evidence="1" type="ordered locus">Dd1591_1881</name>
</gene>
<dbReference type="AlphaFoldDB" id="C6CGR7"/>
<accession>C6CGR7</accession>
<name>C6CGR7_DICC1</name>
<evidence type="ECO:0000313" key="2">
    <source>
        <dbReference type="Proteomes" id="UP000002735"/>
    </source>
</evidence>
<dbReference type="KEGG" id="dze:Dd1591_1881"/>
<proteinExistence type="predicted"/>
<dbReference type="HOGENOM" id="CLU_3117231_0_0_6"/>
<organism evidence="1 2">
    <name type="scientific">Dickeya chrysanthemi (strain Ech1591)</name>
    <name type="common">Dickeya zeae (strain Ech1591)</name>
    <dbReference type="NCBI Taxonomy" id="561229"/>
    <lineage>
        <taxon>Bacteria</taxon>
        <taxon>Pseudomonadati</taxon>
        <taxon>Pseudomonadota</taxon>
        <taxon>Gammaproteobacteria</taxon>
        <taxon>Enterobacterales</taxon>
        <taxon>Pectobacteriaceae</taxon>
        <taxon>Dickeya</taxon>
    </lineage>
</organism>